<dbReference type="GO" id="GO:0015562">
    <property type="term" value="F:efflux transmembrane transporter activity"/>
    <property type="evidence" value="ECO:0007669"/>
    <property type="project" value="InterPro"/>
</dbReference>
<keyword evidence="4" id="KW-1185">Reference proteome</keyword>
<name>A0A363UK08_9GAMM</name>
<evidence type="ECO:0000256" key="1">
    <source>
        <dbReference type="ARBA" id="ARBA00007613"/>
    </source>
</evidence>
<dbReference type="OrthoDB" id="9791261at2"/>
<proteinExistence type="inferred from homology"/>
<gene>
    <name evidence="3" type="ORF">DEH80_10065</name>
</gene>
<organism evidence="3 4">
    <name type="scientific">Abyssibacter profundi</name>
    <dbReference type="NCBI Taxonomy" id="2182787"/>
    <lineage>
        <taxon>Bacteria</taxon>
        <taxon>Pseudomonadati</taxon>
        <taxon>Pseudomonadota</taxon>
        <taxon>Gammaproteobacteria</taxon>
        <taxon>Chromatiales</taxon>
        <taxon>Oceanococcaceae</taxon>
        <taxon>Abyssibacter</taxon>
    </lineage>
</organism>
<dbReference type="PANTHER" id="PTHR30203">
    <property type="entry name" value="OUTER MEMBRANE CATION EFFLUX PROTEIN"/>
    <property type="match status" value="1"/>
</dbReference>
<accession>A0A363UK08</accession>
<dbReference type="PANTHER" id="PTHR30203:SF24">
    <property type="entry name" value="BLR4935 PROTEIN"/>
    <property type="match status" value="1"/>
</dbReference>
<dbReference type="EMBL" id="QEQK01000008">
    <property type="protein sequence ID" value="PWN55763.1"/>
    <property type="molecule type" value="Genomic_DNA"/>
</dbReference>
<dbReference type="SUPFAM" id="SSF56954">
    <property type="entry name" value="Outer membrane efflux proteins (OEP)"/>
    <property type="match status" value="1"/>
</dbReference>
<feature type="coiled-coil region" evidence="2">
    <location>
        <begin position="141"/>
        <end position="178"/>
    </location>
</feature>
<dbReference type="InterPro" id="IPR010131">
    <property type="entry name" value="MdtP/NodT-like"/>
</dbReference>
<dbReference type="Gene3D" id="1.20.1600.10">
    <property type="entry name" value="Outer membrane efflux proteins (OEP)"/>
    <property type="match status" value="1"/>
</dbReference>
<dbReference type="Pfam" id="PF02321">
    <property type="entry name" value="OEP"/>
    <property type="match status" value="1"/>
</dbReference>
<dbReference type="AlphaFoldDB" id="A0A363UK08"/>
<dbReference type="InterPro" id="IPR003423">
    <property type="entry name" value="OMP_efflux"/>
</dbReference>
<dbReference type="Proteomes" id="UP000251800">
    <property type="component" value="Unassembled WGS sequence"/>
</dbReference>
<protein>
    <submittedName>
        <fullName evidence="3">TolC family protein</fullName>
    </submittedName>
</protein>
<comment type="similarity">
    <text evidence="1">Belongs to the outer membrane factor (OMF) (TC 1.B.17) family.</text>
</comment>
<sequence length="445" mass="48030">MRLFGATISGVTMSGYFCRMALFAIGFTWLAAGHAQPQTADALTLGETIQRVTDNNPSLAAYAPRLKALAGERASASLSPPLALNAEADEFGGTNEAQGIDGVELTLALSSVIELGDRPAFRTAIVDAREGLSVAQRRTQLLDVQAKAARLFVELAALQQELEVARQAEDLARQAEETVGRRVSRARAPQAELDRAKAATARASLEVGHIEHQLPTLRTKLAALWGAEQPGFELVDDDALFHPGNAGAFEPLVDALNRNPDLQQLASHERIQTASLRLAQSNARGDIRWRAGVRRLEGSDSTGLVAGVSIPLFSGRRAQGDIAAATARREAARFDSQAAVIAARATLFEAWQHRTHAIEAFAMLRDAVIPRLESALGDTREAYRAGRYSYLELIAARQELIDARLALVNAARRAHLNRIELERLSGAALTAADGDSEHKESDHDH</sequence>
<keyword evidence="2" id="KW-0175">Coiled coil</keyword>
<reference evidence="3 4" key="1">
    <citation type="submission" date="2018-05" db="EMBL/GenBank/DDBJ databases">
        <title>Abyssibacter profundi OUC007T gen. nov., sp. nov, a marine bacterium isolated from seawater of the Mariana Trench.</title>
        <authorList>
            <person name="Zhou S."/>
        </authorList>
    </citation>
    <scope>NUCLEOTIDE SEQUENCE [LARGE SCALE GENOMIC DNA]</scope>
    <source>
        <strain evidence="3 4">OUC007</strain>
    </source>
</reference>
<comment type="caution">
    <text evidence="3">The sequence shown here is derived from an EMBL/GenBank/DDBJ whole genome shotgun (WGS) entry which is preliminary data.</text>
</comment>
<evidence type="ECO:0000256" key="2">
    <source>
        <dbReference type="SAM" id="Coils"/>
    </source>
</evidence>
<evidence type="ECO:0000313" key="4">
    <source>
        <dbReference type="Proteomes" id="UP000251800"/>
    </source>
</evidence>
<evidence type="ECO:0000313" key="3">
    <source>
        <dbReference type="EMBL" id="PWN55763.1"/>
    </source>
</evidence>